<feature type="transmembrane region" description="Helical" evidence="14">
    <location>
        <begin position="562"/>
        <end position="579"/>
    </location>
</feature>
<evidence type="ECO:0000256" key="13">
    <source>
        <dbReference type="PROSITE-ProRule" id="PRU00236"/>
    </source>
</evidence>
<evidence type="ECO:0000256" key="3">
    <source>
        <dbReference type="ARBA" id="ARBA00022676"/>
    </source>
</evidence>
<feature type="active site" description="Proton acceptor" evidence="13">
    <location>
        <position position="282"/>
    </location>
</feature>
<feature type="binding site" evidence="13">
    <location>
        <position position="315"/>
    </location>
    <ligand>
        <name>Zn(2+)</name>
        <dbReference type="ChEBI" id="CHEBI:29105"/>
    </ligand>
</feature>
<name>A0AAV2TMQ0_CALDB</name>
<evidence type="ECO:0000313" key="17">
    <source>
        <dbReference type="Proteomes" id="UP001497525"/>
    </source>
</evidence>
<dbReference type="Gene3D" id="3.40.50.1220">
    <property type="entry name" value="TPP-binding domain"/>
    <property type="match status" value="1"/>
</dbReference>
<feature type="binding site" evidence="13">
    <location>
        <position position="290"/>
    </location>
    <ligand>
        <name>Zn(2+)</name>
        <dbReference type="ChEBI" id="CHEBI:29105"/>
    </ligand>
</feature>
<evidence type="ECO:0000313" key="16">
    <source>
        <dbReference type="EMBL" id="CAL5138219.1"/>
    </source>
</evidence>
<dbReference type="InterPro" id="IPR026590">
    <property type="entry name" value="Ssirtuin_cat_dom"/>
</dbReference>
<keyword evidence="11 14" id="KW-0472">Membrane</keyword>
<dbReference type="GO" id="GO:0016757">
    <property type="term" value="F:glycosyltransferase activity"/>
    <property type="evidence" value="ECO:0007669"/>
    <property type="project" value="UniProtKB-KW"/>
</dbReference>
<dbReference type="Gene3D" id="2.20.28.200">
    <property type="match status" value="1"/>
</dbReference>
<dbReference type="EMBL" id="CAXLJL010000489">
    <property type="protein sequence ID" value="CAL5138219.1"/>
    <property type="molecule type" value="Genomic_DNA"/>
</dbReference>
<evidence type="ECO:0000256" key="8">
    <source>
        <dbReference type="ARBA" id="ARBA00022833"/>
    </source>
</evidence>
<comment type="similarity">
    <text evidence="12">Belongs to the sirtuin family. Class IV subfamily.</text>
</comment>
<evidence type="ECO:0000256" key="2">
    <source>
        <dbReference type="ARBA" id="ARBA00012928"/>
    </source>
</evidence>
<accession>A0AAV2TMQ0</accession>
<feature type="domain" description="Deacetylase sirtuin-type" evidence="15">
    <location>
        <begin position="176"/>
        <end position="439"/>
    </location>
</feature>
<dbReference type="Pfam" id="PF02146">
    <property type="entry name" value="SIR2"/>
    <property type="match status" value="1"/>
</dbReference>
<evidence type="ECO:0000256" key="5">
    <source>
        <dbReference type="ARBA" id="ARBA00022692"/>
    </source>
</evidence>
<keyword evidence="5 14" id="KW-0812">Transmembrane</keyword>
<proteinExistence type="inferred from homology"/>
<dbReference type="PROSITE" id="PS50305">
    <property type="entry name" value="SIRTUIN"/>
    <property type="match status" value="1"/>
</dbReference>
<sequence length="691" mass="77220">MTWEEAHAKYCRKCLRISTLTILLLLTGLLGKSALQVGLLRSFVYEVLKDTEERRSAEDLISVKLKCQQCSRSFNEFVCRESVALDSIGGASLDIWFDMPSIAEDSSFSGTDAIRLTEFLERRGQAQYGGPIADVRHSHAITPRLTVSFMSVDYAAGLSPYANKGICGLPEYLDEEDALNEKIEKLYQLLSQSHYTVVHTGAGISTSAGIPDFRGPKGVWTLEEQGKNPSPSVAFEKAVPSFTHRALVKLERQGVIHYLITQNIDGLHLRSGFPRDRMSILHGDAFIEQCNRCGTNYIRSTPSKTMGLRPTGVSCTLIKSSSRACRGKICDTILDWESDLPSEDYNRAIEHSKRAELHLCIGTSLQMLPAASLPLLSLQTKASCRRNSRAQRNSQCPLNHSKLVIINLQRTKLYRRAWINIHASADTVFKSLMDKFGFQLPESTPQSPDAVFTPLVILRSCNSDPKEENPWHILPHPTEGAGIRIVDCSLPVSANPVILQCKKEDDDPISTGVIRKQSSSLAMEEKYTNSDEEDVKRLKTEDMKSSIKSLKRIFAGPVSTEWFLYFILLLFRFLLAFNLQPGYLHPDEFFQSVEVAAGDVYDLDTFRAWEFSPSNGGPVRSIAGIGPLVHFPIWVFKHALDWIAGCVRPDKAWLLPAVVDFQAKFEICVGNWVALDCRMISSPLVIGLRQT</sequence>
<evidence type="ECO:0000256" key="1">
    <source>
        <dbReference type="ARBA" id="ARBA00004477"/>
    </source>
</evidence>
<feature type="binding site" evidence="13">
    <location>
        <position position="293"/>
    </location>
    <ligand>
        <name>Zn(2+)</name>
        <dbReference type="ChEBI" id="CHEBI:29105"/>
    </ligand>
</feature>
<dbReference type="FunFam" id="3.40.50.1220:FF:000038">
    <property type="entry name" value="NAD-dependent protein deacetylase sirtuin-6 isoform X2"/>
    <property type="match status" value="1"/>
</dbReference>
<evidence type="ECO:0000259" key="15">
    <source>
        <dbReference type="PROSITE" id="PS50305"/>
    </source>
</evidence>
<keyword evidence="8 13" id="KW-0862">Zinc</keyword>
<comment type="subcellular location">
    <subcellularLocation>
        <location evidence="1">Endoplasmic reticulum membrane</location>
        <topology evidence="1">Multi-pass membrane protein</topology>
    </subcellularLocation>
</comment>
<evidence type="ECO:0000256" key="4">
    <source>
        <dbReference type="ARBA" id="ARBA00022679"/>
    </source>
</evidence>
<dbReference type="GO" id="GO:0000122">
    <property type="term" value="P:negative regulation of transcription by RNA polymerase II"/>
    <property type="evidence" value="ECO:0007669"/>
    <property type="project" value="TreeGrafter"/>
</dbReference>
<dbReference type="SUPFAM" id="SSF52467">
    <property type="entry name" value="DHS-like NAD/FAD-binding domain"/>
    <property type="match status" value="1"/>
</dbReference>
<dbReference type="AlphaFoldDB" id="A0AAV2TMQ0"/>
<evidence type="ECO:0000256" key="14">
    <source>
        <dbReference type="SAM" id="Phobius"/>
    </source>
</evidence>
<keyword evidence="9 14" id="KW-1133">Transmembrane helix</keyword>
<dbReference type="InterPro" id="IPR003000">
    <property type="entry name" value="Sirtuin"/>
</dbReference>
<dbReference type="Pfam" id="PF03901">
    <property type="entry name" value="Glyco_transf_22"/>
    <property type="match status" value="1"/>
</dbReference>
<evidence type="ECO:0000256" key="12">
    <source>
        <dbReference type="ARBA" id="ARBA00038170"/>
    </source>
</evidence>
<dbReference type="GO" id="GO:0070403">
    <property type="term" value="F:NAD+ binding"/>
    <property type="evidence" value="ECO:0007669"/>
    <property type="project" value="InterPro"/>
</dbReference>
<dbReference type="InterPro" id="IPR029035">
    <property type="entry name" value="DHS-like_NAD/FAD-binding_dom"/>
</dbReference>
<dbReference type="GO" id="GO:0046969">
    <property type="term" value="F:histone H3K9 deacetylase activity, NAD-dependent"/>
    <property type="evidence" value="ECO:0007669"/>
    <property type="project" value="TreeGrafter"/>
</dbReference>
<keyword evidence="6 13" id="KW-0479">Metal-binding</keyword>
<dbReference type="GO" id="GO:0005634">
    <property type="term" value="C:nucleus"/>
    <property type="evidence" value="ECO:0007669"/>
    <property type="project" value="TreeGrafter"/>
</dbReference>
<dbReference type="GO" id="GO:0003714">
    <property type="term" value="F:transcription corepressor activity"/>
    <property type="evidence" value="ECO:0007669"/>
    <property type="project" value="TreeGrafter"/>
</dbReference>
<reference evidence="16" key="1">
    <citation type="submission" date="2024-06" db="EMBL/GenBank/DDBJ databases">
        <authorList>
            <person name="Liu X."/>
            <person name="Lenzi L."/>
            <person name="Haldenby T S."/>
            <person name="Uol C."/>
        </authorList>
    </citation>
    <scope>NUCLEOTIDE SEQUENCE</scope>
</reference>
<evidence type="ECO:0000256" key="7">
    <source>
        <dbReference type="ARBA" id="ARBA00022824"/>
    </source>
</evidence>
<dbReference type="EC" id="2.3.1.286" evidence="2"/>
<dbReference type="InterPro" id="IPR005599">
    <property type="entry name" value="GPI_mannosylTrfase"/>
</dbReference>
<dbReference type="GO" id="GO:0046872">
    <property type="term" value="F:metal ion binding"/>
    <property type="evidence" value="ECO:0007669"/>
    <property type="project" value="UniProtKB-KW"/>
</dbReference>
<feature type="binding site" evidence="13">
    <location>
        <position position="325"/>
    </location>
    <ligand>
        <name>Zn(2+)</name>
        <dbReference type="ChEBI" id="CHEBI:29105"/>
    </ligand>
</feature>
<keyword evidence="4" id="KW-0808">Transferase</keyword>
<dbReference type="PANTHER" id="PTHR11085">
    <property type="entry name" value="NAD-DEPENDENT PROTEIN DEACYLASE SIRTUIN-5, MITOCHONDRIAL-RELATED"/>
    <property type="match status" value="1"/>
</dbReference>
<evidence type="ECO:0000256" key="10">
    <source>
        <dbReference type="ARBA" id="ARBA00023027"/>
    </source>
</evidence>
<keyword evidence="3" id="KW-0328">Glycosyltransferase</keyword>
<keyword evidence="7" id="KW-0256">Endoplasmic reticulum</keyword>
<evidence type="ECO:0000256" key="11">
    <source>
        <dbReference type="ARBA" id="ARBA00023136"/>
    </source>
</evidence>
<gene>
    <name evidence="16" type="ORF">CDAUBV1_LOCUS12826</name>
</gene>
<organism evidence="16 17">
    <name type="scientific">Calicophoron daubneyi</name>
    <name type="common">Rumen fluke</name>
    <name type="synonym">Paramphistomum daubneyi</name>
    <dbReference type="NCBI Taxonomy" id="300641"/>
    <lineage>
        <taxon>Eukaryota</taxon>
        <taxon>Metazoa</taxon>
        <taxon>Spiralia</taxon>
        <taxon>Lophotrochozoa</taxon>
        <taxon>Platyhelminthes</taxon>
        <taxon>Trematoda</taxon>
        <taxon>Digenea</taxon>
        <taxon>Plagiorchiida</taxon>
        <taxon>Pronocephalata</taxon>
        <taxon>Paramphistomoidea</taxon>
        <taxon>Paramphistomidae</taxon>
        <taxon>Calicophoron</taxon>
    </lineage>
</organism>
<dbReference type="GO" id="GO:0005789">
    <property type="term" value="C:endoplasmic reticulum membrane"/>
    <property type="evidence" value="ECO:0007669"/>
    <property type="project" value="UniProtKB-SubCell"/>
</dbReference>
<dbReference type="PANTHER" id="PTHR11085:SF12">
    <property type="entry name" value="NAD-DEPENDENT PROTEIN DEACYLASE SIRTUIN-6"/>
    <property type="match status" value="1"/>
</dbReference>
<dbReference type="Proteomes" id="UP001497525">
    <property type="component" value="Unassembled WGS sequence"/>
</dbReference>
<evidence type="ECO:0000256" key="6">
    <source>
        <dbReference type="ARBA" id="ARBA00022723"/>
    </source>
</evidence>
<protein>
    <recommendedName>
        <fullName evidence="2">protein acetyllysine N-acetyltransferase</fullName>
        <ecNumber evidence="2">2.3.1.286</ecNumber>
    </recommendedName>
</protein>
<keyword evidence="10" id="KW-0520">NAD</keyword>
<dbReference type="InterPro" id="IPR050134">
    <property type="entry name" value="NAD-dep_sirtuin_deacylases"/>
</dbReference>
<comment type="caution">
    <text evidence="16">The sequence shown here is derived from an EMBL/GenBank/DDBJ whole genome shotgun (WGS) entry which is preliminary data.</text>
</comment>
<evidence type="ECO:0000256" key="9">
    <source>
        <dbReference type="ARBA" id="ARBA00022989"/>
    </source>
</evidence>